<sequence length="99" mass="11215">MPQVPGAIAIACNNLPSFTDDKGGHIFERLIIMPCEHVIPTDKRDSFILDKMLKEKSAILNWFLEGLERLRGNEYKLTKARACEEAGKAYMDTQVRAFS</sequence>
<dbReference type="Proteomes" id="UP001523565">
    <property type="component" value="Unassembled WGS sequence"/>
</dbReference>
<dbReference type="RefSeq" id="WP_262069207.1">
    <property type="nucleotide sequence ID" value="NZ_JAMXOC010000011.1"/>
</dbReference>
<organism evidence="1 2">
    <name type="scientific">Ohessyouella blattaphilus</name>
    <dbReference type="NCBI Taxonomy" id="2949333"/>
    <lineage>
        <taxon>Bacteria</taxon>
        <taxon>Bacillati</taxon>
        <taxon>Bacillota</taxon>
        <taxon>Clostridia</taxon>
        <taxon>Lachnospirales</taxon>
        <taxon>Lachnospiraceae</taxon>
        <taxon>Ohessyouella</taxon>
    </lineage>
</organism>
<accession>A0ABT1EM22</accession>
<dbReference type="EMBL" id="JAMZFV010000011">
    <property type="protein sequence ID" value="MCP1110327.1"/>
    <property type="molecule type" value="Genomic_DNA"/>
</dbReference>
<evidence type="ECO:0000313" key="1">
    <source>
        <dbReference type="EMBL" id="MCP1110327.1"/>
    </source>
</evidence>
<gene>
    <name evidence="1" type="ORF">NK118_08690</name>
</gene>
<protein>
    <submittedName>
        <fullName evidence="1">Uncharacterized protein</fullName>
    </submittedName>
</protein>
<evidence type="ECO:0000313" key="2">
    <source>
        <dbReference type="Proteomes" id="UP001523565"/>
    </source>
</evidence>
<comment type="caution">
    <text evidence="1">The sequence shown here is derived from an EMBL/GenBank/DDBJ whole genome shotgun (WGS) entry which is preliminary data.</text>
</comment>
<keyword evidence="2" id="KW-1185">Reference proteome</keyword>
<proteinExistence type="predicted"/>
<name>A0ABT1EM22_9FIRM</name>
<reference evidence="1 2" key="1">
    <citation type="journal article" date="2022" name="Genome Biol. Evol.">
        <title>Host diet, physiology and behaviors set the stage for Lachnospiraceae cladogenesis.</title>
        <authorList>
            <person name="Vera-Ponce De Leon A."/>
            <person name="Schneider M."/>
            <person name="Jahnes B.C."/>
            <person name="Sadowski V."/>
            <person name="Camuy-Velez L.A."/>
            <person name="Duan J."/>
            <person name="Sabree Z.L."/>
        </authorList>
    </citation>
    <scope>NUCLEOTIDE SEQUENCE [LARGE SCALE GENOMIC DNA]</scope>
    <source>
        <strain evidence="1 2">PAL227</strain>
    </source>
</reference>